<dbReference type="Proteomes" id="UP000309997">
    <property type="component" value="Unassembled WGS sequence"/>
</dbReference>
<accession>A0ACC4AS06</accession>
<dbReference type="EMBL" id="RCHU02000016">
    <property type="protein sequence ID" value="KAL3569038.1"/>
    <property type="molecule type" value="Genomic_DNA"/>
</dbReference>
<proteinExistence type="predicted"/>
<evidence type="ECO:0000313" key="1">
    <source>
        <dbReference type="EMBL" id="KAL3569038.1"/>
    </source>
</evidence>
<sequence length="195" mass="22177">MGTTHQIVQAKQVALHGWGLAKRSCEISIFQDIANTSFSLPACPIQKSKINIPFLTYKPVFNASITSNYRQARFLSFNVHFRSGKGAGNWVERSKKKFIWVLRDGDKGDVFNGEERRTELPKGYENSVDGFRTSEGDEMRKESSRNGGVRARIRGEGGVSRMEMESFIAHITRKNSIKYKYGHRKQSLFAVPLRN</sequence>
<organism evidence="1 2">
    <name type="scientific">Populus alba</name>
    <name type="common">White poplar</name>
    <dbReference type="NCBI Taxonomy" id="43335"/>
    <lineage>
        <taxon>Eukaryota</taxon>
        <taxon>Viridiplantae</taxon>
        <taxon>Streptophyta</taxon>
        <taxon>Embryophyta</taxon>
        <taxon>Tracheophyta</taxon>
        <taxon>Spermatophyta</taxon>
        <taxon>Magnoliopsida</taxon>
        <taxon>eudicotyledons</taxon>
        <taxon>Gunneridae</taxon>
        <taxon>Pentapetalae</taxon>
        <taxon>rosids</taxon>
        <taxon>fabids</taxon>
        <taxon>Malpighiales</taxon>
        <taxon>Salicaceae</taxon>
        <taxon>Saliceae</taxon>
        <taxon>Populus</taxon>
    </lineage>
</organism>
<name>A0ACC4AS06_POPAL</name>
<keyword evidence="2" id="KW-1185">Reference proteome</keyword>
<reference evidence="1 2" key="1">
    <citation type="journal article" date="2024" name="Plant Biotechnol. J.">
        <title>Genome and CRISPR/Cas9 system of a widespread forest tree (Populus alba) in the world.</title>
        <authorList>
            <person name="Liu Y.J."/>
            <person name="Jiang P.F."/>
            <person name="Han X.M."/>
            <person name="Li X.Y."/>
            <person name="Wang H.M."/>
            <person name="Wang Y.J."/>
            <person name="Wang X.X."/>
            <person name="Zeng Q.Y."/>
        </authorList>
    </citation>
    <scope>NUCLEOTIDE SEQUENCE [LARGE SCALE GENOMIC DNA]</scope>
    <source>
        <strain evidence="2">cv. PAL-ZL1</strain>
    </source>
</reference>
<protein>
    <submittedName>
        <fullName evidence="1">Uncharacterized protein</fullName>
    </submittedName>
</protein>
<evidence type="ECO:0000313" key="2">
    <source>
        <dbReference type="Proteomes" id="UP000309997"/>
    </source>
</evidence>
<comment type="caution">
    <text evidence="1">The sequence shown here is derived from an EMBL/GenBank/DDBJ whole genome shotgun (WGS) entry which is preliminary data.</text>
</comment>
<gene>
    <name evidence="1" type="ORF">D5086_028928</name>
</gene>